<dbReference type="CDD" id="cd20159">
    <property type="entry name" value="PWWP_BS69"/>
    <property type="match status" value="1"/>
</dbReference>
<organism evidence="3 4">
    <name type="scientific">Mya arenaria</name>
    <name type="common">Soft-shell clam</name>
    <dbReference type="NCBI Taxonomy" id="6604"/>
    <lineage>
        <taxon>Eukaryota</taxon>
        <taxon>Metazoa</taxon>
        <taxon>Spiralia</taxon>
        <taxon>Lophotrochozoa</taxon>
        <taxon>Mollusca</taxon>
        <taxon>Bivalvia</taxon>
        <taxon>Autobranchia</taxon>
        <taxon>Heteroconchia</taxon>
        <taxon>Euheterodonta</taxon>
        <taxon>Imparidentia</taxon>
        <taxon>Neoheterodontei</taxon>
        <taxon>Myida</taxon>
        <taxon>Myoidea</taxon>
        <taxon>Myidae</taxon>
        <taxon>Mya</taxon>
    </lineage>
</organism>
<dbReference type="Pfam" id="PF23461">
    <property type="entry name" value="ZMYND11_CC"/>
    <property type="match status" value="1"/>
</dbReference>
<dbReference type="InterPro" id="IPR057054">
    <property type="entry name" value="ZMYND11_CC"/>
</dbReference>
<dbReference type="Pfam" id="PF00855">
    <property type="entry name" value="PWWP"/>
    <property type="match status" value="1"/>
</dbReference>
<dbReference type="Proteomes" id="UP001164746">
    <property type="component" value="Chromosome 1"/>
</dbReference>
<protein>
    <submittedName>
        <fullName evidence="3">ZMY11-like protein</fullName>
    </submittedName>
</protein>
<evidence type="ECO:0000313" key="4">
    <source>
        <dbReference type="Proteomes" id="UP001164746"/>
    </source>
</evidence>
<reference evidence="3" key="1">
    <citation type="submission" date="2022-11" db="EMBL/GenBank/DDBJ databases">
        <title>Centuries of genome instability and evolution in soft-shell clam transmissible cancer (bioRxiv).</title>
        <authorList>
            <person name="Hart S.F.M."/>
            <person name="Yonemitsu M.A."/>
            <person name="Giersch R.M."/>
            <person name="Beal B.F."/>
            <person name="Arriagada G."/>
            <person name="Davis B.W."/>
            <person name="Ostrander E.A."/>
            <person name="Goff S.P."/>
            <person name="Metzger M.J."/>
        </authorList>
    </citation>
    <scope>NUCLEOTIDE SEQUENCE</scope>
    <source>
        <strain evidence="3">MELC-2E11</strain>
        <tissue evidence="3">Siphon/mantle</tissue>
    </source>
</reference>
<feature type="domain" description="PWWP" evidence="2">
    <location>
        <begin position="16"/>
        <end position="68"/>
    </location>
</feature>
<evidence type="ECO:0000256" key="1">
    <source>
        <dbReference type="SAM" id="MobiDB-lite"/>
    </source>
</evidence>
<evidence type="ECO:0000259" key="2">
    <source>
        <dbReference type="PROSITE" id="PS50812"/>
    </source>
</evidence>
<dbReference type="PANTHER" id="PTHR46379:SF1">
    <property type="entry name" value="ZINC FINGER MYND DOMAIN-CONTAINING PROTEIN 11"/>
    <property type="match status" value="1"/>
</dbReference>
<feature type="compositionally biased region" description="Acidic residues" evidence="1">
    <location>
        <begin position="101"/>
        <end position="114"/>
    </location>
</feature>
<feature type="compositionally biased region" description="Low complexity" evidence="1">
    <location>
        <begin position="166"/>
        <end position="179"/>
    </location>
</feature>
<name>A0ABY7D9D8_MYAAR</name>
<dbReference type="InterPro" id="IPR047268">
    <property type="entry name" value="PWWP_BS69"/>
</dbReference>
<feature type="compositionally biased region" description="Basic and acidic residues" evidence="1">
    <location>
        <begin position="206"/>
        <end position="215"/>
    </location>
</feature>
<dbReference type="SMART" id="SM00293">
    <property type="entry name" value="PWWP"/>
    <property type="match status" value="1"/>
</dbReference>
<dbReference type="Gene3D" id="2.30.30.140">
    <property type="match status" value="1"/>
</dbReference>
<sequence>MVAAQHTVRFAKSDPPHELVYAKLKGYSYWPAKVIHYINEERYDVRFFGNPHQRAVIPKDQIKPIDADLKKVTFKKTTGFNKSMEELKIHQKLLQEQEQRAEEEDNEDEEEEEEQHTTVSSTSISTSKAAKRKRVSVPDDVVTSTEEYQPSKSMAASTDDFAFNGEEATTTVSSTQTEEQTIDTATPSPSLESSPSLSQSVTDTPSKTDEVKSDEPPVLENEEEKTCNCASKHSRLMVEQKERMEKHFREEKARGLEELSERLDV</sequence>
<dbReference type="SUPFAM" id="SSF63748">
    <property type="entry name" value="Tudor/PWWP/MBT"/>
    <property type="match status" value="1"/>
</dbReference>
<feature type="region of interest" description="Disordered" evidence="1">
    <location>
        <begin position="96"/>
        <end position="227"/>
    </location>
</feature>
<proteinExistence type="predicted"/>
<dbReference type="InterPro" id="IPR000313">
    <property type="entry name" value="PWWP_dom"/>
</dbReference>
<feature type="compositionally biased region" description="Polar residues" evidence="1">
    <location>
        <begin position="142"/>
        <end position="156"/>
    </location>
</feature>
<dbReference type="EMBL" id="CP111012">
    <property type="protein sequence ID" value="WAQ93563.1"/>
    <property type="molecule type" value="Genomic_DNA"/>
</dbReference>
<evidence type="ECO:0000313" key="3">
    <source>
        <dbReference type="EMBL" id="WAQ93563.1"/>
    </source>
</evidence>
<dbReference type="PROSITE" id="PS50812">
    <property type="entry name" value="PWWP"/>
    <property type="match status" value="1"/>
</dbReference>
<dbReference type="PANTHER" id="PTHR46379">
    <property type="entry name" value="ZINC FINGER MYND DOMAIN-CONTAINING"/>
    <property type="match status" value="1"/>
</dbReference>
<dbReference type="InterPro" id="IPR047269">
    <property type="entry name" value="ZMY11"/>
</dbReference>
<keyword evidence="4" id="KW-1185">Reference proteome</keyword>
<feature type="compositionally biased region" description="Low complexity" evidence="1">
    <location>
        <begin position="117"/>
        <end position="127"/>
    </location>
</feature>
<feature type="region of interest" description="Disordered" evidence="1">
    <location>
        <begin position="244"/>
        <end position="265"/>
    </location>
</feature>
<feature type="compositionally biased region" description="Low complexity" evidence="1">
    <location>
        <begin position="187"/>
        <end position="200"/>
    </location>
</feature>
<gene>
    <name evidence="3" type="ORF">MAR_006034</name>
</gene>
<accession>A0ABY7D9D8</accession>